<evidence type="ECO:0000256" key="1">
    <source>
        <dbReference type="SAM" id="SignalP"/>
    </source>
</evidence>
<name>A0A2S7KLV7_9FLAO</name>
<feature type="chain" id="PRO_5015748508" description="PLAT domain-containing protein" evidence="1">
    <location>
        <begin position="21"/>
        <end position="183"/>
    </location>
</feature>
<accession>A0A2S7KLV7</accession>
<dbReference type="PROSITE" id="PS51257">
    <property type="entry name" value="PROKAR_LIPOPROTEIN"/>
    <property type="match status" value="1"/>
</dbReference>
<protein>
    <recommendedName>
        <fullName evidence="4">PLAT domain-containing protein</fullName>
    </recommendedName>
</protein>
<keyword evidence="1" id="KW-0732">Signal</keyword>
<dbReference type="Proteomes" id="UP000239800">
    <property type="component" value="Unassembled WGS sequence"/>
</dbReference>
<organism evidence="2 3">
    <name type="scientific">Aureitalea marina</name>
    <dbReference type="NCBI Taxonomy" id="930804"/>
    <lineage>
        <taxon>Bacteria</taxon>
        <taxon>Pseudomonadati</taxon>
        <taxon>Bacteroidota</taxon>
        <taxon>Flavobacteriia</taxon>
        <taxon>Flavobacteriales</taxon>
        <taxon>Flavobacteriaceae</taxon>
        <taxon>Aureitalea</taxon>
    </lineage>
</organism>
<dbReference type="RefSeq" id="WP_104811540.1">
    <property type="nucleotide sequence ID" value="NZ_MQUB01000001.1"/>
</dbReference>
<dbReference type="Pfam" id="PF19765">
    <property type="entry name" value="DUF6252"/>
    <property type="match status" value="1"/>
</dbReference>
<feature type="signal peptide" evidence="1">
    <location>
        <begin position="1"/>
        <end position="20"/>
    </location>
</feature>
<proteinExistence type="predicted"/>
<dbReference type="InterPro" id="IPR046219">
    <property type="entry name" value="DUF6252"/>
</dbReference>
<dbReference type="EMBL" id="MQUB01000001">
    <property type="protein sequence ID" value="PQB03619.1"/>
    <property type="molecule type" value="Genomic_DNA"/>
</dbReference>
<sequence length="183" mass="18702">MKFIKQSMYYTLLCLSIVFASCNSDDDGDNGDNGDNGGGAEFVTAKVGGADFAAAQNPAVLVGATKASQGGLSILTVQGSNNDGDFINFTIVDYNGPGTYTTGDGLTNVSLIQYGELVGTTGADVWASNASTSAVGGLTPGEINVTVDADGVVEGTFMFEGYNGADMSTKNITNGEFKANLDN</sequence>
<evidence type="ECO:0000313" key="3">
    <source>
        <dbReference type="Proteomes" id="UP000239800"/>
    </source>
</evidence>
<evidence type="ECO:0000313" key="2">
    <source>
        <dbReference type="EMBL" id="PQB03619.1"/>
    </source>
</evidence>
<comment type="caution">
    <text evidence="2">The sequence shown here is derived from an EMBL/GenBank/DDBJ whole genome shotgun (WGS) entry which is preliminary data.</text>
</comment>
<evidence type="ECO:0008006" key="4">
    <source>
        <dbReference type="Google" id="ProtNLM"/>
    </source>
</evidence>
<gene>
    <name evidence="2" type="ORF">BST85_00920</name>
</gene>
<dbReference type="OrthoDB" id="955633at2"/>
<keyword evidence="3" id="KW-1185">Reference proteome</keyword>
<dbReference type="AlphaFoldDB" id="A0A2S7KLV7"/>
<reference evidence="2 3" key="1">
    <citation type="submission" date="2016-11" db="EMBL/GenBank/DDBJ databases">
        <title>Trade-off between light-utilization and light-protection in marine flavobacteria.</title>
        <authorList>
            <person name="Kumagai Y."/>
        </authorList>
    </citation>
    <scope>NUCLEOTIDE SEQUENCE [LARGE SCALE GENOMIC DNA]</scope>
    <source>
        <strain evidence="2 3">NBRC 107741</strain>
    </source>
</reference>